<evidence type="ECO:0000313" key="1">
    <source>
        <dbReference type="EMBL" id="MBV4358628.1"/>
    </source>
</evidence>
<proteinExistence type="predicted"/>
<comment type="caution">
    <text evidence="1">The sequence shown here is derived from an EMBL/GenBank/DDBJ whole genome shotgun (WGS) entry which is preliminary data.</text>
</comment>
<gene>
    <name evidence="1" type="ORF">KTO63_15800</name>
</gene>
<accession>A0A9E2S8S9</accession>
<dbReference type="AlphaFoldDB" id="A0A9E2S8S9"/>
<dbReference type="Proteomes" id="UP000812270">
    <property type="component" value="Unassembled WGS sequence"/>
</dbReference>
<evidence type="ECO:0000313" key="2">
    <source>
        <dbReference type="Proteomes" id="UP000812270"/>
    </source>
</evidence>
<dbReference type="Pfam" id="PF13618">
    <property type="entry name" value="Gluconate_2-dh3"/>
    <property type="match status" value="1"/>
</dbReference>
<reference evidence="1" key="1">
    <citation type="submission" date="2021-06" db="EMBL/GenBank/DDBJ databases">
        <authorList>
            <person name="Huq M.A."/>
        </authorList>
    </citation>
    <scope>NUCLEOTIDE SEQUENCE</scope>
    <source>
        <strain evidence="1">MAH-26</strain>
    </source>
</reference>
<name>A0A9E2S8S9_9BACT</name>
<dbReference type="InterPro" id="IPR027056">
    <property type="entry name" value="Gluconate_2DH_su3"/>
</dbReference>
<dbReference type="EMBL" id="JAHSPG010000012">
    <property type="protein sequence ID" value="MBV4358628.1"/>
    <property type="molecule type" value="Genomic_DNA"/>
</dbReference>
<sequence>MTRRDALSRVALILGGTIIGADVFLSGCTNADKKVSGVLDFSPDNIAFLDEVGETILPATASSPGAKEAKIGEFMKTIVTDCYTEADQKIFMEGFNKLNDASKKKFNDPFMKLTAEQKTQLLTELDKEAKEYNKTKQKSDPNHYFAMFKQLTVWGYFSSKDGATKALRYVAVPGKYEGCIDYKKGDKAWAT</sequence>
<keyword evidence="2" id="KW-1185">Reference proteome</keyword>
<protein>
    <submittedName>
        <fullName evidence="1">Gluconate 2-dehydrogenase subunit 3 family protein</fullName>
    </submittedName>
</protein>
<organism evidence="1 2">
    <name type="scientific">Pinibacter aurantiacus</name>
    <dbReference type="NCBI Taxonomy" id="2851599"/>
    <lineage>
        <taxon>Bacteria</taxon>
        <taxon>Pseudomonadati</taxon>
        <taxon>Bacteroidota</taxon>
        <taxon>Chitinophagia</taxon>
        <taxon>Chitinophagales</taxon>
        <taxon>Chitinophagaceae</taxon>
        <taxon>Pinibacter</taxon>
    </lineage>
</organism>